<protein>
    <submittedName>
        <fullName evidence="1">Uncharacterized protein</fullName>
    </submittedName>
</protein>
<proteinExistence type="predicted"/>
<comment type="caution">
    <text evidence="1">The sequence shown here is derived from an EMBL/GenBank/DDBJ whole genome shotgun (WGS) entry which is preliminary data.</text>
</comment>
<evidence type="ECO:0000313" key="2">
    <source>
        <dbReference type="Proteomes" id="UP000558488"/>
    </source>
</evidence>
<dbReference type="Proteomes" id="UP000558488">
    <property type="component" value="Unassembled WGS sequence"/>
</dbReference>
<dbReference type="AlphaFoldDB" id="A0A7J7VMG7"/>
<keyword evidence="2" id="KW-1185">Reference proteome</keyword>
<accession>A0A7J7VMG7</accession>
<organism evidence="1 2">
    <name type="scientific">Pipistrellus kuhlii</name>
    <name type="common">Kuhl's pipistrelle</name>
    <dbReference type="NCBI Taxonomy" id="59472"/>
    <lineage>
        <taxon>Eukaryota</taxon>
        <taxon>Metazoa</taxon>
        <taxon>Chordata</taxon>
        <taxon>Craniata</taxon>
        <taxon>Vertebrata</taxon>
        <taxon>Euteleostomi</taxon>
        <taxon>Mammalia</taxon>
        <taxon>Eutheria</taxon>
        <taxon>Laurasiatheria</taxon>
        <taxon>Chiroptera</taxon>
        <taxon>Yangochiroptera</taxon>
        <taxon>Vespertilionidae</taxon>
        <taxon>Pipistrellus</taxon>
    </lineage>
</organism>
<reference evidence="1 2" key="1">
    <citation type="journal article" date="2020" name="Nature">
        <title>Six reference-quality genomes reveal evolution of bat adaptations.</title>
        <authorList>
            <person name="Jebb D."/>
            <person name="Huang Z."/>
            <person name="Pippel M."/>
            <person name="Hughes G.M."/>
            <person name="Lavrichenko K."/>
            <person name="Devanna P."/>
            <person name="Winkler S."/>
            <person name="Jermiin L.S."/>
            <person name="Skirmuntt E.C."/>
            <person name="Katzourakis A."/>
            <person name="Burkitt-Gray L."/>
            <person name="Ray D.A."/>
            <person name="Sullivan K.A.M."/>
            <person name="Roscito J.G."/>
            <person name="Kirilenko B.M."/>
            <person name="Davalos L.M."/>
            <person name="Corthals A.P."/>
            <person name="Power M.L."/>
            <person name="Jones G."/>
            <person name="Ransome R.D."/>
            <person name="Dechmann D.K.N."/>
            <person name="Locatelli A.G."/>
            <person name="Puechmaille S.J."/>
            <person name="Fedrigo O."/>
            <person name="Jarvis E.D."/>
            <person name="Hiller M."/>
            <person name="Vernes S.C."/>
            <person name="Myers E.W."/>
            <person name="Teeling E.C."/>
        </authorList>
    </citation>
    <scope>NUCLEOTIDE SEQUENCE [LARGE SCALE GENOMIC DNA]</scope>
    <source>
        <strain evidence="1">MPipKuh1</strain>
        <tissue evidence="1">Flight muscle</tissue>
    </source>
</reference>
<gene>
    <name evidence="1" type="ORF">mPipKuh1_008365</name>
</gene>
<dbReference type="EMBL" id="JACAGB010000014">
    <property type="protein sequence ID" value="KAF6326362.1"/>
    <property type="molecule type" value="Genomic_DNA"/>
</dbReference>
<evidence type="ECO:0000313" key="1">
    <source>
        <dbReference type="EMBL" id="KAF6326362.1"/>
    </source>
</evidence>
<name>A0A7J7VMG7_PIPKU</name>
<sequence length="139" mass="15417">MLHTCYIHVTSCYTHDIPVLNTAPCAGHRAGKTSDALGHSGQISVSKVCLDSLVSNVIFFKRQGPNVRAKEKQWLFLRLPSRGRRWLRGRRARRPHCLQSAERCRRLLRAWVTWPPRGGGSMGLAGLGLGVWSAATSEG</sequence>